<gene>
    <name evidence="3" type="ORF">NCTC12391_01816</name>
</gene>
<accession>A0A449D812</accession>
<name>A0A449D812_9MICO</name>
<keyword evidence="2" id="KW-1133">Transmembrane helix</keyword>
<protein>
    <submittedName>
        <fullName evidence="3">Uncharacterized protein</fullName>
    </submittedName>
</protein>
<keyword evidence="1" id="KW-0175">Coiled coil</keyword>
<evidence type="ECO:0000313" key="4">
    <source>
        <dbReference type="Proteomes" id="UP000386281"/>
    </source>
</evidence>
<dbReference type="AlphaFoldDB" id="A0A449D812"/>
<feature type="coiled-coil region" evidence="1">
    <location>
        <begin position="52"/>
        <end position="86"/>
    </location>
</feature>
<evidence type="ECO:0000256" key="1">
    <source>
        <dbReference type="SAM" id="Coils"/>
    </source>
</evidence>
<dbReference type="EMBL" id="CAACXN010000015">
    <property type="protein sequence ID" value="VEW13578.1"/>
    <property type="molecule type" value="Genomic_DNA"/>
</dbReference>
<evidence type="ECO:0000256" key="2">
    <source>
        <dbReference type="SAM" id="Phobius"/>
    </source>
</evidence>
<keyword evidence="2" id="KW-0812">Transmembrane</keyword>
<keyword evidence="2" id="KW-0472">Membrane</keyword>
<feature type="transmembrane region" description="Helical" evidence="2">
    <location>
        <begin position="6"/>
        <end position="27"/>
    </location>
</feature>
<dbReference type="Proteomes" id="UP000386281">
    <property type="component" value="Unassembled WGS sequence"/>
</dbReference>
<organism evidence="3 4">
    <name type="scientific">Brevibacterium casei</name>
    <dbReference type="NCBI Taxonomy" id="33889"/>
    <lineage>
        <taxon>Bacteria</taxon>
        <taxon>Bacillati</taxon>
        <taxon>Actinomycetota</taxon>
        <taxon>Actinomycetes</taxon>
        <taxon>Micrococcales</taxon>
        <taxon>Brevibacteriaceae</taxon>
        <taxon>Brevibacterium</taxon>
    </lineage>
</organism>
<evidence type="ECO:0000313" key="3">
    <source>
        <dbReference type="EMBL" id="VEW13578.1"/>
    </source>
</evidence>
<sequence length="112" mass="12538">MNVENLITGALTVFFGGGLVGVLNAWWGRNRSKAQSETEARAQRTDEFRAWQEAQNEKIRQLNEEMAEVKSEVKEVRAEARSAEDYIDVLIIGISDGTIPPIPARLPRNPSQ</sequence>
<reference evidence="3 4" key="1">
    <citation type="submission" date="2019-02" db="EMBL/GenBank/DDBJ databases">
        <authorList>
            <consortium name="Pathogen Informatics"/>
        </authorList>
    </citation>
    <scope>NUCLEOTIDE SEQUENCE [LARGE SCALE GENOMIC DNA]</scope>
    <source>
        <strain evidence="3 4">3012STDY7078520</strain>
    </source>
</reference>
<proteinExistence type="predicted"/>
<dbReference type="SUPFAM" id="SSF58064">
    <property type="entry name" value="Influenza hemagglutinin (stalk)"/>
    <property type="match status" value="1"/>
</dbReference>
<dbReference type="Gene3D" id="3.90.20.10">
    <property type="match status" value="1"/>
</dbReference>
<dbReference type="RefSeq" id="WP_190246915.1">
    <property type="nucleotide sequence ID" value="NZ_CAACXN010000015.1"/>
</dbReference>